<comment type="similarity">
    <text evidence="1">Belongs to the NAD(P)-dependent epimerase/dehydratase family.</text>
</comment>
<evidence type="ECO:0000313" key="5">
    <source>
        <dbReference type="Proteomes" id="UP000288943"/>
    </source>
</evidence>
<name>A0A410X2D1_9BACL</name>
<dbReference type="Pfam" id="PF01370">
    <property type="entry name" value="Epimerase"/>
    <property type="match status" value="1"/>
</dbReference>
<feature type="region of interest" description="Disordered" evidence="2">
    <location>
        <begin position="58"/>
        <end position="84"/>
    </location>
</feature>
<feature type="domain" description="NAD-dependent epimerase/dehydratase" evidence="3">
    <location>
        <begin position="9"/>
        <end position="272"/>
    </location>
</feature>
<dbReference type="Proteomes" id="UP000288943">
    <property type="component" value="Chromosome"/>
</dbReference>
<organism evidence="4 5">
    <name type="scientific">Paenibacillus chitinolyticus</name>
    <dbReference type="NCBI Taxonomy" id="79263"/>
    <lineage>
        <taxon>Bacteria</taxon>
        <taxon>Bacillati</taxon>
        <taxon>Bacillota</taxon>
        <taxon>Bacilli</taxon>
        <taxon>Bacillales</taxon>
        <taxon>Paenibacillaceae</taxon>
        <taxon>Paenibacillus</taxon>
    </lineage>
</organism>
<sequence>MDVCAMPRILITGAGGFTGRAACDYFVSKGYEVAAVVRNEGPAHAKPGNGEAPVVPHREDVSGVPPGPNGPSVLQEPGSAKPGTGMPAGKLYACDLTRREDVERLVAETGPDWVLHLAGRNSVTESWQDPAAFLQANLMASVYLLEALRTRPGTRILVAGSMLGAAEPGEPLPHPYGFSKMLLLYAARSWHRWFSQQIMVALPSNLVGPGPSGGICGLLARKIAALEKGGPSEPFRLSSLGEERDYLDVRDAVSAYETILGHGEPGAVYRIGSERLRPLGEIVSVFRSLSPAALPLEVENKPRPDPVRPVDVSALKALGWSARISFETSLSDALEYYRRN</sequence>
<dbReference type="PANTHER" id="PTHR43000">
    <property type="entry name" value="DTDP-D-GLUCOSE 4,6-DEHYDRATASE-RELATED"/>
    <property type="match status" value="1"/>
</dbReference>
<accession>A0A410X2D1</accession>
<dbReference type="InterPro" id="IPR036291">
    <property type="entry name" value="NAD(P)-bd_dom_sf"/>
</dbReference>
<protein>
    <submittedName>
        <fullName evidence="4">NAD-dependent dehydratase</fullName>
    </submittedName>
</protein>
<dbReference type="KEGG" id="pchi:PC41400_25085"/>
<dbReference type="EMBL" id="CP026520">
    <property type="protein sequence ID" value="QAV20778.1"/>
    <property type="molecule type" value="Genomic_DNA"/>
</dbReference>
<evidence type="ECO:0000256" key="2">
    <source>
        <dbReference type="SAM" id="MobiDB-lite"/>
    </source>
</evidence>
<proteinExistence type="inferred from homology"/>
<dbReference type="SUPFAM" id="SSF51735">
    <property type="entry name" value="NAD(P)-binding Rossmann-fold domains"/>
    <property type="match status" value="1"/>
</dbReference>
<evidence type="ECO:0000259" key="3">
    <source>
        <dbReference type="Pfam" id="PF01370"/>
    </source>
</evidence>
<reference evidence="4 5" key="1">
    <citation type="submission" date="2018-01" db="EMBL/GenBank/DDBJ databases">
        <title>The whole genome sequencing and assembly of Paenibacillus chitinolyticus KCCM 41400 strain.</title>
        <authorList>
            <person name="Kim J.-Y."/>
            <person name="Park M.-K."/>
            <person name="Lee Y.-J."/>
            <person name="Yi H."/>
            <person name="Bahn Y.-S."/>
            <person name="Kim J.F."/>
            <person name="Lee D.-W."/>
        </authorList>
    </citation>
    <scope>NUCLEOTIDE SEQUENCE [LARGE SCALE GENOMIC DNA]</scope>
    <source>
        <strain evidence="4 5">KCCM 41400</strain>
    </source>
</reference>
<gene>
    <name evidence="4" type="ORF">PC41400_25085</name>
</gene>
<dbReference type="InterPro" id="IPR001509">
    <property type="entry name" value="Epimerase_deHydtase"/>
</dbReference>
<evidence type="ECO:0000313" key="4">
    <source>
        <dbReference type="EMBL" id="QAV20778.1"/>
    </source>
</evidence>
<dbReference type="Gene3D" id="3.40.50.720">
    <property type="entry name" value="NAD(P)-binding Rossmann-like Domain"/>
    <property type="match status" value="1"/>
</dbReference>
<dbReference type="OrthoDB" id="9779041at2"/>
<evidence type="ECO:0000256" key="1">
    <source>
        <dbReference type="ARBA" id="ARBA00007637"/>
    </source>
</evidence>
<dbReference type="AlphaFoldDB" id="A0A410X2D1"/>